<dbReference type="CDD" id="cd07765">
    <property type="entry name" value="KRAB_A-box"/>
    <property type="match status" value="1"/>
</dbReference>
<feature type="region of interest" description="Disordered" evidence="1">
    <location>
        <begin position="1"/>
        <end position="20"/>
    </location>
</feature>
<dbReference type="Gene3D" id="6.10.140.140">
    <property type="match status" value="1"/>
</dbReference>
<evidence type="ECO:0000256" key="1">
    <source>
        <dbReference type="SAM" id="MobiDB-lite"/>
    </source>
</evidence>
<evidence type="ECO:0000259" key="2">
    <source>
        <dbReference type="PROSITE" id="PS50805"/>
    </source>
</evidence>
<dbReference type="Proteomes" id="UP000594220">
    <property type="component" value="Unplaced"/>
</dbReference>
<dbReference type="InterPro" id="IPR001909">
    <property type="entry name" value="KRAB"/>
</dbReference>
<sequence length="150" mass="16910">RVTSTLPQIVPSSGRTRKGNGCRGGPVTFEEMPAYFSEGQWDLLNPSQKAFCRDVIGKGFSGFPVPKPSVVSWMEKQKEPWATDLLGSEQKELLGEVCTGKQELAKLTWKLLARKKSLHLGNWHLGNWPLILPSPHWLFWFLPSFPHSPL</sequence>
<dbReference type="GO" id="GO:0006355">
    <property type="term" value="P:regulation of DNA-templated transcription"/>
    <property type="evidence" value="ECO:0007669"/>
    <property type="project" value="InterPro"/>
</dbReference>
<feature type="compositionally biased region" description="Polar residues" evidence="1">
    <location>
        <begin position="1"/>
        <end position="14"/>
    </location>
</feature>
<organism evidence="3 4">
    <name type="scientific">Crocodylus porosus</name>
    <name type="common">Saltwater crocodile</name>
    <name type="synonym">Estuarine crocodile</name>
    <dbReference type="NCBI Taxonomy" id="8502"/>
    <lineage>
        <taxon>Eukaryota</taxon>
        <taxon>Metazoa</taxon>
        <taxon>Chordata</taxon>
        <taxon>Craniata</taxon>
        <taxon>Vertebrata</taxon>
        <taxon>Euteleostomi</taxon>
        <taxon>Archelosauria</taxon>
        <taxon>Archosauria</taxon>
        <taxon>Crocodylia</taxon>
        <taxon>Longirostres</taxon>
        <taxon>Crocodylidae</taxon>
        <taxon>Crocodylus</taxon>
    </lineage>
</organism>
<dbReference type="SUPFAM" id="SSF109640">
    <property type="entry name" value="KRAB domain (Kruppel-associated box)"/>
    <property type="match status" value="1"/>
</dbReference>
<dbReference type="AlphaFoldDB" id="A0A7M4EIC1"/>
<reference evidence="3" key="2">
    <citation type="submission" date="2025-09" db="UniProtKB">
        <authorList>
            <consortium name="Ensembl"/>
        </authorList>
    </citation>
    <scope>IDENTIFICATION</scope>
</reference>
<accession>A0A7M4EIC1</accession>
<proteinExistence type="predicted"/>
<protein>
    <recommendedName>
        <fullName evidence="2">KRAB domain-containing protein</fullName>
    </recommendedName>
</protein>
<dbReference type="Pfam" id="PF01352">
    <property type="entry name" value="KRAB"/>
    <property type="match status" value="1"/>
</dbReference>
<dbReference type="OMA" id="KACCSAC"/>
<reference evidence="3" key="1">
    <citation type="submission" date="2025-08" db="UniProtKB">
        <authorList>
            <consortium name="Ensembl"/>
        </authorList>
    </citation>
    <scope>IDENTIFICATION</scope>
</reference>
<feature type="domain" description="KRAB" evidence="2">
    <location>
        <begin position="27"/>
        <end position="93"/>
    </location>
</feature>
<evidence type="ECO:0000313" key="4">
    <source>
        <dbReference type="Proteomes" id="UP000594220"/>
    </source>
</evidence>
<dbReference type="SMART" id="SM00349">
    <property type="entry name" value="KRAB"/>
    <property type="match status" value="1"/>
</dbReference>
<dbReference type="InterPro" id="IPR036051">
    <property type="entry name" value="KRAB_dom_sf"/>
</dbReference>
<dbReference type="PROSITE" id="PS50805">
    <property type="entry name" value="KRAB"/>
    <property type="match status" value="1"/>
</dbReference>
<keyword evidence="4" id="KW-1185">Reference proteome</keyword>
<evidence type="ECO:0000313" key="3">
    <source>
        <dbReference type="Ensembl" id="ENSCPRP00005010272.1"/>
    </source>
</evidence>
<dbReference type="Ensembl" id="ENSCPRT00005012094.1">
    <property type="protein sequence ID" value="ENSCPRP00005010272.1"/>
    <property type="gene ID" value="ENSCPRG00005007323.1"/>
</dbReference>
<name>A0A7M4EIC1_CROPO</name>